<dbReference type="GO" id="GO:0016491">
    <property type="term" value="F:oxidoreductase activity"/>
    <property type="evidence" value="ECO:0007669"/>
    <property type="project" value="InterPro"/>
</dbReference>
<evidence type="ECO:0000313" key="3">
    <source>
        <dbReference type="Proteomes" id="UP000290092"/>
    </source>
</evidence>
<organism evidence="2 3">
    <name type="scientific">Malaciobacter mytili LMG 24559</name>
    <dbReference type="NCBI Taxonomy" id="1032238"/>
    <lineage>
        <taxon>Bacteria</taxon>
        <taxon>Pseudomonadati</taxon>
        <taxon>Campylobacterota</taxon>
        <taxon>Epsilonproteobacteria</taxon>
        <taxon>Campylobacterales</taxon>
        <taxon>Arcobacteraceae</taxon>
        <taxon>Malaciobacter</taxon>
    </lineage>
</organism>
<evidence type="ECO:0000313" key="2">
    <source>
        <dbReference type="EMBL" id="RXK16882.1"/>
    </source>
</evidence>
<sequence length="188" mass="21901">MKKLYLPFLIAFAIFFTGCGNEEEAATVIKSSSDFKELKKQTNKTYTLMTTKNEKIVLTVENDILTSQDLKNKVVLINFWATWCPPCIKEMPTLTKLQDKYKDDFVIVGVLYEKNKDLKELEAFMNKYKMNFPVTISEEENFRMAKNFDDVKKIPESFLYGKDGKFLEKYVGLINEESLETHIKNSLK</sequence>
<dbReference type="InterPro" id="IPR013740">
    <property type="entry name" value="Redoxin"/>
</dbReference>
<keyword evidence="3" id="KW-1185">Reference proteome</keyword>
<dbReference type="CDD" id="cd02966">
    <property type="entry name" value="TlpA_like_family"/>
    <property type="match status" value="1"/>
</dbReference>
<dbReference type="PANTHER" id="PTHR42852">
    <property type="entry name" value="THIOL:DISULFIDE INTERCHANGE PROTEIN DSBE"/>
    <property type="match status" value="1"/>
</dbReference>
<dbReference type="AlphaFoldDB" id="A0AAX2AIM2"/>
<dbReference type="Gene3D" id="3.40.30.10">
    <property type="entry name" value="Glutaredoxin"/>
    <property type="match status" value="1"/>
</dbReference>
<dbReference type="InterPro" id="IPR036249">
    <property type="entry name" value="Thioredoxin-like_sf"/>
</dbReference>
<comment type="caution">
    <text evidence="2">The sequence shown here is derived from an EMBL/GenBank/DDBJ whole genome shotgun (WGS) entry which is preliminary data.</text>
</comment>
<dbReference type="KEGG" id="amyt:AMYT_1160"/>
<dbReference type="PANTHER" id="PTHR42852:SF13">
    <property type="entry name" value="PROTEIN DIPZ"/>
    <property type="match status" value="1"/>
</dbReference>
<dbReference type="InterPro" id="IPR013766">
    <property type="entry name" value="Thioredoxin_domain"/>
</dbReference>
<dbReference type="RefSeq" id="WP_114841608.1">
    <property type="nucleotide sequence ID" value="NZ_CP031219.1"/>
</dbReference>
<dbReference type="Proteomes" id="UP000290092">
    <property type="component" value="Unassembled WGS sequence"/>
</dbReference>
<dbReference type="Pfam" id="PF08534">
    <property type="entry name" value="Redoxin"/>
    <property type="match status" value="1"/>
</dbReference>
<gene>
    <name evidence="2" type="ORF">CP985_01620</name>
</gene>
<dbReference type="SUPFAM" id="SSF52833">
    <property type="entry name" value="Thioredoxin-like"/>
    <property type="match status" value="1"/>
</dbReference>
<proteinExistence type="predicted"/>
<dbReference type="PROSITE" id="PS51352">
    <property type="entry name" value="THIOREDOXIN_2"/>
    <property type="match status" value="1"/>
</dbReference>
<evidence type="ECO:0000259" key="1">
    <source>
        <dbReference type="PROSITE" id="PS51352"/>
    </source>
</evidence>
<dbReference type="PROSITE" id="PS51257">
    <property type="entry name" value="PROKAR_LIPOPROTEIN"/>
    <property type="match status" value="1"/>
</dbReference>
<dbReference type="InterPro" id="IPR050553">
    <property type="entry name" value="Thioredoxin_ResA/DsbE_sf"/>
</dbReference>
<reference evidence="2 3" key="1">
    <citation type="submission" date="2017-09" db="EMBL/GenBank/DDBJ databases">
        <title>Genomics of the genus Arcobacter.</title>
        <authorList>
            <person name="Perez-Cataluna A."/>
            <person name="Figueras M.J."/>
            <person name="Salas-Masso N."/>
        </authorList>
    </citation>
    <scope>NUCLEOTIDE SEQUENCE [LARGE SCALE GENOMIC DNA]</scope>
    <source>
        <strain evidence="2 3">CECT 7386</strain>
    </source>
</reference>
<feature type="domain" description="Thioredoxin" evidence="1">
    <location>
        <begin position="37"/>
        <end position="188"/>
    </location>
</feature>
<protein>
    <submittedName>
        <fullName evidence="2">Thioredoxin</fullName>
    </submittedName>
</protein>
<name>A0AAX2AIM2_9BACT</name>
<dbReference type="EMBL" id="NXID01000003">
    <property type="protein sequence ID" value="RXK16882.1"/>
    <property type="molecule type" value="Genomic_DNA"/>
</dbReference>
<accession>A0AAX2AIM2</accession>